<dbReference type="CDD" id="cd04662">
    <property type="entry name" value="NUDIX_Hydrolase"/>
    <property type="match status" value="1"/>
</dbReference>
<accession>A0ABW3KDT8</accession>
<reference evidence="3" key="1">
    <citation type="journal article" date="2019" name="Int. J. Syst. Evol. Microbiol.">
        <title>The Global Catalogue of Microorganisms (GCM) 10K type strain sequencing project: providing services to taxonomists for standard genome sequencing and annotation.</title>
        <authorList>
            <consortium name="The Broad Institute Genomics Platform"/>
            <consortium name="The Broad Institute Genome Sequencing Center for Infectious Disease"/>
            <person name="Wu L."/>
            <person name="Ma J."/>
        </authorList>
    </citation>
    <scope>NUCLEOTIDE SEQUENCE [LARGE SCALE GENOMIC DNA]</scope>
    <source>
        <strain evidence="3">CCUG 58938</strain>
    </source>
</reference>
<dbReference type="SUPFAM" id="SSF55811">
    <property type="entry name" value="Nudix"/>
    <property type="match status" value="1"/>
</dbReference>
<dbReference type="InterPro" id="IPR000086">
    <property type="entry name" value="NUDIX_hydrolase_dom"/>
</dbReference>
<evidence type="ECO:0000313" key="3">
    <source>
        <dbReference type="Proteomes" id="UP001597112"/>
    </source>
</evidence>
<gene>
    <name evidence="2" type="ORF">ACFQ21_29950</name>
</gene>
<dbReference type="EMBL" id="JBHTKA010000016">
    <property type="protein sequence ID" value="MFD1003586.1"/>
    <property type="molecule type" value="Genomic_DNA"/>
</dbReference>
<keyword evidence="3" id="KW-1185">Reference proteome</keyword>
<feature type="domain" description="Nudix hydrolase" evidence="1">
    <location>
        <begin position="1"/>
        <end position="149"/>
    </location>
</feature>
<dbReference type="InterPro" id="IPR051325">
    <property type="entry name" value="Nudix_hydrolase_domain"/>
</dbReference>
<dbReference type="Pfam" id="PF00293">
    <property type="entry name" value="NUDIX"/>
    <property type="match status" value="1"/>
</dbReference>
<dbReference type="PROSITE" id="PS51462">
    <property type="entry name" value="NUDIX"/>
    <property type="match status" value="1"/>
</dbReference>
<evidence type="ECO:0000259" key="1">
    <source>
        <dbReference type="PROSITE" id="PS51462"/>
    </source>
</evidence>
<dbReference type="PANTHER" id="PTHR21340:SF7">
    <property type="entry name" value="NUDIX HYDROLASE DOMAIN-CONTAINING PROTEIN"/>
    <property type="match status" value="1"/>
</dbReference>
<dbReference type="PANTHER" id="PTHR21340">
    <property type="entry name" value="DIADENOSINE 5,5-P1,P4-TETRAPHOSPHATE PYROPHOSPHOHYDROLASE MUTT"/>
    <property type="match status" value="1"/>
</dbReference>
<proteinExistence type="predicted"/>
<comment type="caution">
    <text evidence="2">The sequence shown here is derived from an EMBL/GenBank/DDBJ whole genome shotgun (WGS) entry which is preliminary data.</text>
</comment>
<organism evidence="2 3">
    <name type="scientific">Ohtaekwangia kribbensis</name>
    <dbReference type="NCBI Taxonomy" id="688913"/>
    <lineage>
        <taxon>Bacteria</taxon>
        <taxon>Pseudomonadati</taxon>
        <taxon>Bacteroidota</taxon>
        <taxon>Cytophagia</taxon>
        <taxon>Cytophagales</taxon>
        <taxon>Fulvivirgaceae</taxon>
        <taxon>Ohtaekwangia</taxon>
    </lineage>
</organism>
<name>A0ABW3KDT8_9BACT</name>
<dbReference type="Gene3D" id="3.90.79.10">
    <property type="entry name" value="Nucleoside Triphosphate Pyrophosphohydrolase"/>
    <property type="match status" value="1"/>
</dbReference>
<evidence type="ECO:0000313" key="2">
    <source>
        <dbReference type="EMBL" id="MFD1003586.1"/>
    </source>
</evidence>
<dbReference type="Proteomes" id="UP001597112">
    <property type="component" value="Unassembled WGS sequence"/>
</dbReference>
<dbReference type="RefSeq" id="WP_377586440.1">
    <property type="nucleotide sequence ID" value="NZ_JBHTKA010000016.1"/>
</dbReference>
<protein>
    <submittedName>
        <fullName evidence="2">NUDIX domain-containing protein</fullName>
    </submittedName>
</protein>
<dbReference type="InterPro" id="IPR015797">
    <property type="entry name" value="NUDIX_hydrolase-like_dom_sf"/>
</dbReference>
<sequence>MAKTTAGILLYRYSNGMPEFFLVHPGGPFWSKKDIGAWSVPKGELNENEDVLLAAKREFEEETSIKVDGEFIALKAAKGSNGKTIRIFALQHDVDPSLVKSNLFSMEWPAKSGKFREFPEVDRGKWFSFEEAVVKINKHQVQVLQELREKIDLQI</sequence>